<sequence length="200" mass="21354">MVTAGPVRAAGLVLLLVVLAGCAGLPPAGDADDPRWRARAAALSRLDQWQASGRIGVTRDNEAWSGSLDWRQTGERYAVDIVGPFGQGRLAVEGDADGVVLRAADGREFGAADADALIERATGVNVPVRGLRDWVLGRPMPAQPARLVTDADGRLQSLEQAGWTVVYGAYEEGVALPLPTRLRATHGDVQVRLAIERWTR</sequence>
<evidence type="ECO:0000256" key="3">
    <source>
        <dbReference type="ARBA" id="ARBA00011245"/>
    </source>
</evidence>
<keyword evidence="15" id="KW-1185">Reference proteome</keyword>
<keyword evidence="11 13" id="KW-0998">Cell outer membrane</keyword>
<reference evidence="14 15" key="1">
    <citation type="submission" date="2019-03" db="EMBL/GenBank/DDBJ databases">
        <title>Genomic Encyclopedia of Type Strains, Phase IV (KMG-IV): sequencing the most valuable type-strain genomes for metagenomic binning, comparative biology and taxonomic classification.</title>
        <authorList>
            <person name="Goeker M."/>
        </authorList>
    </citation>
    <scope>NUCLEOTIDE SEQUENCE [LARGE SCALE GENOMIC DNA]</scope>
    <source>
        <strain evidence="14 15">DSM 25287</strain>
    </source>
</reference>
<keyword evidence="8 13" id="KW-0472">Membrane</keyword>
<evidence type="ECO:0000256" key="12">
    <source>
        <dbReference type="ARBA" id="ARBA00023288"/>
    </source>
</evidence>
<dbReference type="Pfam" id="PF03550">
    <property type="entry name" value="LolB"/>
    <property type="match status" value="1"/>
</dbReference>
<comment type="similarity">
    <text evidence="2 13">Belongs to the LolB family.</text>
</comment>
<evidence type="ECO:0000256" key="6">
    <source>
        <dbReference type="ARBA" id="ARBA00022729"/>
    </source>
</evidence>
<dbReference type="HAMAP" id="MF_00233">
    <property type="entry name" value="LolB"/>
    <property type="match status" value="1"/>
</dbReference>
<dbReference type="NCBIfam" id="TIGR00548">
    <property type="entry name" value="lolB"/>
    <property type="match status" value="1"/>
</dbReference>
<dbReference type="EMBL" id="SLWY01000010">
    <property type="protein sequence ID" value="TCO81150.1"/>
    <property type="molecule type" value="Genomic_DNA"/>
</dbReference>
<dbReference type="OrthoDB" id="9797618at2"/>
<dbReference type="AlphaFoldDB" id="A0A4V2SCY2"/>
<comment type="subunit">
    <text evidence="3 13">Monomer.</text>
</comment>
<dbReference type="RefSeq" id="WP_132542427.1">
    <property type="nucleotide sequence ID" value="NZ_SLWY01000010.1"/>
</dbReference>
<keyword evidence="9" id="KW-0564">Palmitate</keyword>
<keyword evidence="7 13" id="KW-0653">Protein transport</keyword>
<accession>A0A4V2SCY2</accession>
<dbReference type="CDD" id="cd16326">
    <property type="entry name" value="LolB"/>
    <property type="match status" value="1"/>
</dbReference>
<evidence type="ECO:0000256" key="10">
    <source>
        <dbReference type="ARBA" id="ARBA00023186"/>
    </source>
</evidence>
<keyword evidence="5 13" id="KW-0813">Transport</keyword>
<dbReference type="GO" id="GO:0009279">
    <property type="term" value="C:cell outer membrane"/>
    <property type="evidence" value="ECO:0007669"/>
    <property type="project" value="UniProtKB-SubCell"/>
</dbReference>
<comment type="function">
    <text evidence="13">Plays a critical role in the incorporation of lipoproteins in the outer membrane after they are released by the LolA protein.</text>
</comment>
<dbReference type="GO" id="GO:0044874">
    <property type="term" value="P:lipoprotein localization to outer membrane"/>
    <property type="evidence" value="ECO:0007669"/>
    <property type="project" value="UniProtKB-UniRule"/>
</dbReference>
<dbReference type="InterPro" id="IPR004565">
    <property type="entry name" value="OM_lipoprot_LolB"/>
</dbReference>
<evidence type="ECO:0000256" key="2">
    <source>
        <dbReference type="ARBA" id="ARBA00009696"/>
    </source>
</evidence>
<evidence type="ECO:0000256" key="1">
    <source>
        <dbReference type="ARBA" id="ARBA00004459"/>
    </source>
</evidence>
<proteinExistence type="inferred from homology"/>
<evidence type="ECO:0000313" key="14">
    <source>
        <dbReference type="EMBL" id="TCO81150.1"/>
    </source>
</evidence>
<dbReference type="SUPFAM" id="SSF89392">
    <property type="entry name" value="Prokaryotic lipoproteins and lipoprotein localization factors"/>
    <property type="match status" value="1"/>
</dbReference>
<evidence type="ECO:0000256" key="4">
    <source>
        <dbReference type="ARBA" id="ARBA00016202"/>
    </source>
</evidence>
<evidence type="ECO:0000256" key="9">
    <source>
        <dbReference type="ARBA" id="ARBA00023139"/>
    </source>
</evidence>
<dbReference type="InterPro" id="IPR029046">
    <property type="entry name" value="LolA/LolB/LppX"/>
</dbReference>
<organism evidence="14 15">
    <name type="scientific">Plasticicumulans lactativorans</name>
    <dbReference type="NCBI Taxonomy" id="1133106"/>
    <lineage>
        <taxon>Bacteria</taxon>
        <taxon>Pseudomonadati</taxon>
        <taxon>Pseudomonadota</taxon>
        <taxon>Gammaproteobacteria</taxon>
        <taxon>Candidatus Competibacteraceae</taxon>
        <taxon>Plasticicumulans</taxon>
    </lineage>
</organism>
<evidence type="ECO:0000256" key="8">
    <source>
        <dbReference type="ARBA" id="ARBA00023136"/>
    </source>
</evidence>
<evidence type="ECO:0000256" key="11">
    <source>
        <dbReference type="ARBA" id="ARBA00023237"/>
    </source>
</evidence>
<evidence type="ECO:0000256" key="5">
    <source>
        <dbReference type="ARBA" id="ARBA00022448"/>
    </source>
</evidence>
<dbReference type="Gene3D" id="2.50.20.10">
    <property type="entry name" value="Lipoprotein localisation LolA/LolB/LppX"/>
    <property type="match status" value="1"/>
</dbReference>
<evidence type="ECO:0000313" key="15">
    <source>
        <dbReference type="Proteomes" id="UP000295765"/>
    </source>
</evidence>
<dbReference type="Proteomes" id="UP000295765">
    <property type="component" value="Unassembled WGS sequence"/>
</dbReference>
<gene>
    <name evidence="13" type="primary">lolB</name>
    <name evidence="14" type="ORF">EV699_110176</name>
</gene>
<evidence type="ECO:0000256" key="7">
    <source>
        <dbReference type="ARBA" id="ARBA00022927"/>
    </source>
</evidence>
<protein>
    <recommendedName>
        <fullName evidence="4 13">Outer-membrane lipoprotein LolB</fullName>
    </recommendedName>
</protein>
<keyword evidence="12 14" id="KW-0449">Lipoprotein</keyword>
<keyword evidence="6" id="KW-0732">Signal</keyword>
<name>A0A4V2SCY2_9GAMM</name>
<keyword evidence="10 13" id="KW-0143">Chaperone</keyword>
<comment type="caution">
    <text evidence="14">The sequence shown here is derived from an EMBL/GenBank/DDBJ whole genome shotgun (WGS) entry which is preliminary data.</text>
</comment>
<evidence type="ECO:0000256" key="13">
    <source>
        <dbReference type="HAMAP-Rule" id="MF_00233"/>
    </source>
</evidence>
<comment type="subcellular location">
    <subcellularLocation>
        <location evidence="1">Cell outer membrane</location>
        <topology evidence="1">Lipid-anchor</topology>
    </subcellularLocation>
</comment>
<dbReference type="GO" id="GO:0015031">
    <property type="term" value="P:protein transport"/>
    <property type="evidence" value="ECO:0007669"/>
    <property type="project" value="UniProtKB-KW"/>
</dbReference>